<evidence type="ECO:0000313" key="2">
    <source>
        <dbReference type="EnsemblPlants" id="AES78634"/>
    </source>
</evidence>
<dbReference type="PaxDb" id="3880-AES78634"/>
<dbReference type="PANTHER" id="PTHR34808:SF6">
    <property type="match status" value="1"/>
</dbReference>
<gene>
    <name evidence="1" type="ordered locus">MTR_7g037350</name>
</gene>
<keyword evidence="3" id="KW-1185">Reference proteome</keyword>
<reference evidence="1 3" key="1">
    <citation type="journal article" date="2011" name="Nature">
        <title>The Medicago genome provides insight into the evolution of rhizobial symbioses.</title>
        <authorList>
            <person name="Young N.D."/>
            <person name="Debelle F."/>
            <person name="Oldroyd G.E."/>
            <person name="Geurts R."/>
            <person name="Cannon S.B."/>
            <person name="Udvardi M.K."/>
            <person name="Benedito V.A."/>
            <person name="Mayer K.F."/>
            <person name="Gouzy J."/>
            <person name="Schoof H."/>
            <person name="Van de Peer Y."/>
            <person name="Proost S."/>
            <person name="Cook D.R."/>
            <person name="Meyers B.C."/>
            <person name="Spannagl M."/>
            <person name="Cheung F."/>
            <person name="De Mita S."/>
            <person name="Krishnakumar V."/>
            <person name="Gundlach H."/>
            <person name="Zhou S."/>
            <person name="Mudge J."/>
            <person name="Bharti A.K."/>
            <person name="Murray J.D."/>
            <person name="Naoumkina M.A."/>
            <person name="Rosen B."/>
            <person name="Silverstein K.A."/>
            <person name="Tang H."/>
            <person name="Rombauts S."/>
            <person name="Zhao P.X."/>
            <person name="Zhou P."/>
            <person name="Barbe V."/>
            <person name="Bardou P."/>
            <person name="Bechner M."/>
            <person name="Bellec A."/>
            <person name="Berger A."/>
            <person name="Berges H."/>
            <person name="Bidwell S."/>
            <person name="Bisseling T."/>
            <person name="Choisne N."/>
            <person name="Couloux A."/>
            <person name="Denny R."/>
            <person name="Deshpande S."/>
            <person name="Dai X."/>
            <person name="Doyle J.J."/>
            <person name="Dudez A.M."/>
            <person name="Farmer A.D."/>
            <person name="Fouteau S."/>
            <person name="Franken C."/>
            <person name="Gibelin C."/>
            <person name="Gish J."/>
            <person name="Goldstein S."/>
            <person name="Gonzalez A.J."/>
            <person name="Green P.J."/>
            <person name="Hallab A."/>
            <person name="Hartog M."/>
            <person name="Hua A."/>
            <person name="Humphray S.J."/>
            <person name="Jeong D.H."/>
            <person name="Jing Y."/>
            <person name="Jocker A."/>
            <person name="Kenton S.M."/>
            <person name="Kim D.J."/>
            <person name="Klee K."/>
            <person name="Lai H."/>
            <person name="Lang C."/>
            <person name="Lin S."/>
            <person name="Macmil S.L."/>
            <person name="Magdelenat G."/>
            <person name="Matthews L."/>
            <person name="McCorrison J."/>
            <person name="Monaghan E.L."/>
            <person name="Mun J.H."/>
            <person name="Najar F.Z."/>
            <person name="Nicholson C."/>
            <person name="Noirot C."/>
            <person name="O'Bleness M."/>
            <person name="Paule C.R."/>
            <person name="Poulain J."/>
            <person name="Prion F."/>
            <person name="Qin B."/>
            <person name="Qu C."/>
            <person name="Retzel E.F."/>
            <person name="Riddle C."/>
            <person name="Sallet E."/>
            <person name="Samain S."/>
            <person name="Samson N."/>
            <person name="Sanders I."/>
            <person name="Saurat O."/>
            <person name="Scarpelli C."/>
            <person name="Schiex T."/>
            <person name="Segurens B."/>
            <person name="Severin A.J."/>
            <person name="Sherrier D.J."/>
            <person name="Shi R."/>
            <person name="Sims S."/>
            <person name="Singer S.R."/>
            <person name="Sinharoy S."/>
            <person name="Sterck L."/>
            <person name="Viollet A."/>
            <person name="Wang B.B."/>
            <person name="Wang K."/>
            <person name="Wang M."/>
            <person name="Wang X."/>
            <person name="Warfsmann J."/>
            <person name="Weissenbach J."/>
            <person name="White D.D."/>
            <person name="White J.D."/>
            <person name="Wiley G.B."/>
            <person name="Wincker P."/>
            <person name="Xing Y."/>
            <person name="Yang L."/>
            <person name="Yao Z."/>
            <person name="Ying F."/>
            <person name="Zhai J."/>
            <person name="Zhou L."/>
            <person name="Zuber A."/>
            <person name="Denarie J."/>
            <person name="Dixon R.A."/>
            <person name="May G.D."/>
            <person name="Schwartz D.C."/>
            <person name="Rogers J."/>
            <person name="Quetier F."/>
            <person name="Town C.D."/>
            <person name="Roe B.A."/>
        </authorList>
    </citation>
    <scope>NUCLEOTIDE SEQUENCE [LARGE SCALE GENOMIC DNA]</scope>
    <source>
        <strain evidence="1">A17</strain>
        <strain evidence="2 3">cv. Jemalong A17</strain>
    </source>
</reference>
<protein>
    <submittedName>
        <fullName evidence="1 2">Uncharacterized protein</fullName>
    </submittedName>
</protein>
<dbReference type="OMA" id="EEWIGIW"/>
<reference evidence="2" key="3">
    <citation type="submission" date="2015-04" db="UniProtKB">
        <authorList>
            <consortium name="EnsemblPlants"/>
        </authorList>
    </citation>
    <scope>IDENTIFICATION</scope>
    <source>
        <strain evidence="2">cv. Jemalong A17</strain>
    </source>
</reference>
<reference evidence="1 3" key="2">
    <citation type="journal article" date="2014" name="BMC Genomics">
        <title>An improved genome release (version Mt4.0) for the model legume Medicago truncatula.</title>
        <authorList>
            <person name="Tang H."/>
            <person name="Krishnakumar V."/>
            <person name="Bidwell S."/>
            <person name="Rosen B."/>
            <person name="Chan A."/>
            <person name="Zhou S."/>
            <person name="Gentzbittel L."/>
            <person name="Childs K.L."/>
            <person name="Yandell M."/>
            <person name="Gundlach H."/>
            <person name="Mayer K.F."/>
            <person name="Schwartz D.C."/>
            <person name="Town C.D."/>
        </authorList>
    </citation>
    <scope>GENOME REANNOTATION</scope>
    <source>
        <strain evidence="2 3">cv. Jemalong A17</strain>
    </source>
</reference>
<dbReference type="PANTHER" id="PTHR34808">
    <property type="entry name" value="EXPRESSED PROTEIN"/>
    <property type="match status" value="1"/>
</dbReference>
<evidence type="ECO:0000313" key="1">
    <source>
        <dbReference type="EMBL" id="AES78634.1"/>
    </source>
</evidence>
<dbReference type="HOGENOM" id="CLU_159717_1_0_1"/>
<evidence type="ECO:0000313" key="3">
    <source>
        <dbReference type="Proteomes" id="UP000002051"/>
    </source>
</evidence>
<proteinExistence type="predicted"/>
<name>G7KRA0_MEDTR</name>
<dbReference type="AlphaFoldDB" id="G7KRA0"/>
<organism evidence="1 3">
    <name type="scientific">Medicago truncatula</name>
    <name type="common">Barrel medic</name>
    <name type="synonym">Medicago tribuloides</name>
    <dbReference type="NCBI Taxonomy" id="3880"/>
    <lineage>
        <taxon>Eukaryota</taxon>
        <taxon>Viridiplantae</taxon>
        <taxon>Streptophyta</taxon>
        <taxon>Embryophyta</taxon>
        <taxon>Tracheophyta</taxon>
        <taxon>Spermatophyta</taxon>
        <taxon>Magnoliopsida</taxon>
        <taxon>eudicotyledons</taxon>
        <taxon>Gunneridae</taxon>
        <taxon>Pentapetalae</taxon>
        <taxon>rosids</taxon>
        <taxon>fabids</taxon>
        <taxon>Fabales</taxon>
        <taxon>Fabaceae</taxon>
        <taxon>Papilionoideae</taxon>
        <taxon>50 kb inversion clade</taxon>
        <taxon>NPAAA clade</taxon>
        <taxon>Hologalegina</taxon>
        <taxon>IRL clade</taxon>
        <taxon>Trifolieae</taxon>
        <taxon>Medicago</taxon>
    </lineage>
</organism>
<dbReference type="EMBL" id="CM001223">
    <property type="protein sequence ID" value="AES78634.1"/>
    <property type="molecule type" value="Genomic_DNA"/>
</dbReference>
<accession>G7KRA0</accession>
<sequence>MMNNHVVEKKNDKTTMSIPFKIGRNLFLDEPKTLRQDQLNAAREEALKIMNTHSKEEALKIFLKGLVPLPNSKEENLDG</sequence>
<dbReference type="EnsemblPlants" id="AES78634">
    <property type="protein sequence ID" value="AES78634"/>
    <property type="gene ID" value="MTR_7g037350"/>
</dbReference>
<dbReference type="Proteomes" id="UP000002051">
    <property type="component" value="Unassembled WGS sequence"/>
</dbReference>